<comment type="similarity">
    <text evidence="2">Belongs to the GPAT/DAPAT family.</text>
</comment>
<evidence type="ECO:0000256" key="10">
    <source>
        <dbReference type="ARBA" id="ARBA00023264"/>
    </source>
</evidence>
<keyword evidence="10" id="KW-1208">Phospholipid metabolism</keyword>
<keyword evidence="7" id="KW-0443">Lipid metabolism</keyword>
<evidence type="ECO:0000256" key="8">
    <source>
        <dbReference type="ARBA" id="ARBA00023136"/>
    </source>
</evidence>
<gene>
    <name evidence="14" type="ORF">MERR_LOCUS29206</name>
    <name evidence="15" type="ORF">MERR_LOCUS48804</name>
</gene>
<dbReference type="Pfam" id="PF23270">
    <property type="entry name" value="HAD_RAM2_N"/>
    <property type="match status" value="1"/>
</dbReference>
<sequence>METSRTTPYSVVSEFEGALLKNKDSFSYFMLLAFVASGLIRFTILLFLWPIIKLLDVFSYQNAALKLMVFVAMVGLRERVLCKTTLKLNSFCKSNPQFKVVQIKHMKSK</sequence>
<feature type="transmembrane region" description="Helical" evidence="12">
    <location>
        <begin position="58"/>
        <end position="76"/>
    </location>
</feature>
<dbReference type="InterPro" id="IPR056462">
    <property type="entry name" value="HAD_RAM2/GPAT1-8"/>
</dbReference>
<organism evidence="15 16">
    <name type="scientific">Microthlaspi erraticum</name>
    <dbReference type="NCBI Taxonomy" id="1685480"/>
    <lineage>
        <taxon>Eukaryota</taxon>
        <taxon>Viridiplantae</taxon>
        <taxon>Streptophyta</taxon>
        <taxon>Embryophyta</taxon>
        <taxon>Tracheophyta</taxon>
        <taxon>Spermatophyta</taxon>
        <taxon>Magnoliopsida</taxon>
        <taxon>eudicotyledons</taxon>
        <taxon>Gunneridae</taxon>
        <taxon>Pentapetalae</taxon>
        <taxon>rosids</taxon>
        <taxon>malvids</taxon>
        <taxon>Brassicales</taxon>
        <taxon>Brassicaceae</taxon>
        <taxon>Coluteocarpeae</taxon>
        <taxon>Microthlaspi</taxon>
    </lineage>
</organism>
<feature type="domain" description="Glycerol-3-phosphate acyltransferase RAM2/GPAT1-8 HAD-like" evidence="13">
    <location>
        <begin position="10"/>
        <end position="81"/>
    </location>
</feature>
<dbReference type="Proteomes" id="UP000467841">
    <property type="component" value="Unassembled WGS sequence"/>
</dbReference>
<keyword evidence="8 12" id="KW-0472">Membrane</keyword>
<evidence type="ECO:0000256" key="11">
    <source>
        <dbReference type="ARBA" id="ARBA00023315"/>
    </source>
</evidence>
<evidence type="ECO:0000256" key="7">
    <source>
        <dbReference type="ARBA" id="ARBA00023098"/>
    </source>
</evidence>
<keyword evidence="4" id="KW-0808">Transferase</keyword>
<evidence type="ECO:0000259" key="13">
    <source>
        <dbReference type="Pfam" id="PF23270"/>
    </source>
</evidence>
<dbReference type="GO" id="GO:0090447">
    <property type="term" value="F:glycerol-3-phosphate 2-O-acyltransferase activity"/>
    <property type="evidence" value="ECO:0007669"/>
    <property type="project" value="TreeGrafter"/>
</dbReference>
<name>A0A6D2L9L7_9BRAS</name>
<dbReference type="GO" id="GO:0016791">
    <property type="term" value="F:phosphatase activity"/>
    <property type="evidence" value="ECO:0007669"/>
    <property type="project" value="TreeGrafter"/>
</dbReference>
<dbReference type="EMBL" id="CACVBM020001884">
    <property type="protein sequence ID" value="CAA7061568.1"/>
    <property type="molecule type" value="Genomic_DNA"/>
</dbReference>
<keyword evidence="3" id="KW-0444">Lipid biosynthesis</keyword>
<evidence type="ECO:0000313" key="16">
    <source>
        <dbReference type="Proteomes" id="UP000467841"/>
    </source>
</evidence>
<evidence type="ECO:0000256" key="6">
    <source>
        <dbReference type="ARBA" id="ARBA00022989"/>
    </source>
</evidence>
<dbReference type="PANTHER" id="PTHR15486:SF80">
    <property type="entry name" value="GLYCEROL-3-PHOSPHATE ACYLTRANSFERASE 5-RELATED"/>
    <property type="match status" value="1"/>
</dbReference>
<evidence type="ECO:0000256" key="12">
    <source>
        <dbReference type="SAM" id="Phobius"/>
    </source>
</evidence>
<dbReference type="AlphaFoldDB" id="A0A6D2L9L7"/>
<dbReference type="OrthoDB" id="1112059at2759"/>
<evidence type="ECO:0000256" key="1">
    <source>
        <dbReference type="ARBA" id="ARBA00004370"/>
    </source>
</evidence>
<reference evidence="15 16" key="1">
    <citation type="submission" date="2020-01" db="EMBL/GenBank/DDBJ databases">
        <authorList>
            <person name="Mishra B."/>
        </authorList>
    </citation>
    <scope>NUCLEOTIDE SEQUENCE [LARGE SCALE GENOMIC DNA]</scope>
</reference>
<feature type="transmembrane region" description="Helical" evidence="12">
    <location>
        <begin position="28"/>
        <end position="52"/>
    </location>
</feature>
<dbReference type="EMBL" id="CACVBM020001258">
    <property type="protein sequence ID" value="CAA7041971.1"/>
    <property type="molecule type" value="Genomic_DNA"/>
</dbReference>
<dbReference type="GO" id="GO:0016020">
    <property type="term" value="C:membrane"/>
    <property type="evidence" value="ECO:0007669"/>
    <property type="project" value="UniProtKB-SubCell"/>
</dbReference>
<keyword evidence="9" id="KW-0594">Phospholipid biosynthesis</keyword>
<keyword evidence="11" id="KW-0012">Acyltransferase</keyword>
<dbReference type="GO" id="GO:0010143">
    <property type="term" value="P:cutin biosynthetic process"/>
    <property type="evidence" value="ECO:0007669"/>
    <property type="project" value="TreeGrafter"/>
</dbReference>
<protein>
    <recommendedName>
        <fullName evidence="13">Glycerol-3-phosphate acyltransferase RAM2/GPAT1-8 HAD-like domain-containing protein</fullName>
    </recommendedName>
</protein>
<evidence type="ECO:0000313" key="14">
    <source>
        <dbReference type="EMBL" id="CAA7041971.1"/>
    </source>
</evidence>
<dbReference type="GO" id="GO:0008654">
    <property type="term" value="P:phospholipid biosynthetic process"/>
    <property type="evidence" value="ECO:0007669"/>
    <property type="project" value="UniProtKB-KW"/>
</dbReference>
<comment type="subcellular location">
    <subcellularLocation>
        <location evidence="1">Membrane</location>
    </subcellularLocation>
</comment>
<accession>A0A6D2L9L7</accession>
<evidence type="ECO:0000256" key="9">
    <source>
        <dbReference type="ARBA" id="ARBA00023209"/>
    </source>
</evidence>
<keyword evidence="16" id="KW-1185">Reference proteome</keyword>
<evidence type="ECO:0000256" key="5">
    <source>
        <dbReference type="ARBA" id="ARBA00022692"/>
    </source>
</evidence>
<evidence type="ECO:0000313" key="15">
    <source>
        <dbReference type="EMBL" id="CAA7061568.1"/>
    </source>
</evidence>
<evidence type="ECO:0000256" key="4">
    <source>
        <dbReference type="ARBA" id="ARBA00022679"/>
    </source>
</evidence>
<proteinExistence type="inferred from homology"/>
<keyword evidence="5 12" id="KW-0812">Transmembrane</keyword>
<dbReference type="PANTHER" id="PTHR15486">
    <property type="entry name" value="ANCIENT UBIQUITOUS PROTEIN"/>
    <property type="match status" value="1"/>
</dbReference>
<keyword evidence="6 12" id="KW-1133">Transmembrane helix</keyword>
<evidence type="ECO:0000256" key="2">
    <source>
        <dbReference type="ARBA" id="ARBA00007937"/>
    </source>
</evidence>
<evidence type="ECO:0000256" key="3">
    <source>
        <dbReference type="ARBA" id="ARBA00022516"/>
    </source>
</evidence>